<protein>
    <submittedName>
        <fullName evidence="1">Uncharacterized membrane protein YebE (DUF533 family)</fullName>
    </submittedName>
</protein>
<evidence type="ECO:0000313" key="2">
    <source>
        <dbReference type="Proteomes" id="UP001549104"/>
    </source>
</evidence>
<gene>
    <name evidence="1" type="ORF">ABIC55_003616</name>
</gene>
<dbReference type="RefSeq" id="WP_354314147.1">
    <property type="nucleotide sequence ID" value="NZ_JBEPME010000005.1"/>
</dbReference>
<reference evidence="1 2" key="1">
    <citation type="submission" date="2024-06" db="EMBL/GenBank/DDBJ databases">
        <title>Sorghum-associated microbial communities from plants grown in Nebraska, USA.</title>
        <authorList>
            <person name="Schachtman D."/>
        </authorList>
    </citation>
    <scope>NUCLEOTIDE SEQUENCE [LARGE SCALE GENOMIC DNA]</scope>
    <source>
        <strain evidence="1 2">1288</strain>
    </source>
</reference>
<evidence type="ECO:0000313" key="1">
    <source>
        <dbReference type="EMBL" id="MET3658499.1"/>
    </source>
</evidence>
<keyword evidence="2" id="KW-1185">Reference proteome</keyword>
<accession>A0ABV2KBN6</accession>
<name>A0ABV2KBN6_SPOPS</name>
<sequence>MKHVPYNPQTRADSFAQLTAEGMDADRAFVVLTIVAANMAPGMLDGEHMAGIRELARVYTEYTGQESLLVGGTTERGAII</sequence>
<organism evidence="1 2">
    <name type="scientific">Sporosarcina psychrophila</name>
    <name type="common">Bacillus psychrophilus</name>
    <dbReference type="NCBI Taxonomy" id="1476"/>
    <lineage>
        <taxon>Bacteria</taxon>
        <taxon>Bacillati</taxon>
        <taxon>Bacillota</taxon>
        <taxon>Bacilli</taxon>
        <taxon>Bacillales</taxon>
        <taxon>Caryophanaceae</taxon>
        <taxon>Sporosarcina</taxon>
    </lineage>
</organism>
<comment type="caution">
    <text evidence="1">The sequence shown here is derived from an EMBL/GenBank/DDBJ whole genome shotgun (WGS) entry which is preliminary data.</text>
</comment>
<dbReference type="Proteomes" id="UP001549104">
    <property type="component" value="Unassembled WGS sequence"/>
</dbReference>
<dbReference type="EMBL" id="JBEPME010000005">
    <property type="protein sequence ID" value="MET3658499.1"/>
    <property type="molecule type" value="Genomic_DNA"/>
</dbReference>
<proteinExistence type="predicted"/>